<evidence type="ECO:0008006" key="3">
    <source>
        <dbReference type="Google" id="ProtNLM"/>
    </source>
</evidence>
<gene>
    <name evidence="1" type="ORF">SAMN04488029_2228</name>
</gene>
<keyword evidence="2" id="KW-1185">Reference proteome</keyword>
<proteinExistence type="predicted"/>
<name>A0A1W2GEV5_REIFA</name>
<dbReference type="Pfam" id="PF12487">
    <property type="entry name" value="DUF3703"/>
    <property type="match status" value="1"/>
</dbReference>
<accession>A0A1W2GEV5</accession>
<evidence type="ECO:0000313" key="1">
    <source>
        <dbReference type="EMBL" id="SMD34878.1"/>
    </source>
</evidence>
<reference evidence="1 2" key="1">
    <citation type="submission" date="2017-04" db="EMBL/GenBank/DDBJ databases">
        <authorList>
            <person name="Afonso C.L."/>
            <person name="Miller P.J."/>
            <person name="Scott M.A."/>
            <person name="Spackman E."/>
            <person name="Goraichik I."/>
            <person name="Dimitrov K.M."/>
            <person name="Suarez D.L."/>
            <person name="Swayne D.E."/>
        </authorList>
    </citation>
    <scope>NUCLEOTIDE SEQUENCE [LARGE SCALE GENOMIC DNA]</scope>
    <source>
        <strain evidence="1 2">DSM 26133</strain>
    </source>
</reference>
<sequence length="161" mass="18594">MFERPAVAGLFYRTVGKNSASSYKPSFYISHNFVTKKIKMKLNIKMLAHLKPMYKNELGQYKTALNRQDFESAWHHLERAHIIGQRYPYQHTETHWKMLLLAIRTGNCKEVLGQTVRLILGAPFSFIDKVPIGNIGSTRVSMVKPQQVPEDIVELFSEVEK</sequence>
<dbReference type="InterPro" id="IPR022172">
    <property type="entry name" value="DUF3703"/>
</dbReference>
<organism evidence="1 2">
    <name type="scientific">Reichenbachiella faecimaris</name>
    <dbReference type="NCBI Taxonomy" id="692418"/>
    <lineage>
        <taxon>Bacteria</taxon>
        <taxon>Pseudomonadati</taxon>
        <taxon>Bacteroidota</taxon>
        <taxon>Cytophagia</taxon>
        <taxon>Cytophagales</taxon>
        <taxon>Reichenbachiellaceae</taxon>
        <taxon>Reichenbachiella</taxon>
    </lineage>
</organism>
<dbReference type="RefSeq" id="WP_245827065.1">
    <property type="nucleotide sequence ID" value="NZ_FWYF01000002.1"/>
</dbReference>
<dbReference type="AlphaFoldDB" id="A0A1W2GEV5"/>
<dbReference type="EMBL" id="FWYF01000002">
    <property type="protein sequence ID" value="SMD34878.1"/>
    <property type="molecule type" value="Genomic_DNA"/>
</dbReference>
<dbReference type="Proteomes" id="UP000192472">
    <property type="component" value="Unassembled WGS sequence"/>
</dbReference>
<evidence type="ECO:0000313" key="2">
    <source>
        <dbReference type="Proteomes" id="UP000192472"/>
    </source>
</evidence>
<protein>
    <recommendedName>
        <fullName evidence="3">DUF3703 domain-containing protein</fullName>
    </recommendedName>
</protein>
<dbReference type="STRING" id="692418.SAMN04488029_2228"/>